<sequence>MIQASIIGASGYAGGELLRILLGHQKVNLRQVTSQSKIGELVSSDHPNLRGATRLIYESLGDLKKCDVLFVSLPNGISMEYMEKFQKLAKKIIDLGTDFRLNSIQDWETWYQIPHKNPALLKQFVYGLPELHRKEIQKTSYVAGPGCEATVSILTLWPLIKHKLILPEPIIIDAKMSSSQAGNKATAGSHHPERTGVVRSYAPTGHRHTGEVEQELAVGAARPKVAISATAIQMVRGLLVTINVVPNKNVTEIDIWKAYRQEYGREPFIRIIKQKKGIYRYPEPKILQGTNFCDIGFEIDSHTKRIVLIGAIDNLTRGTAGQAVQCMNIMFHLPETTGLEFPGLHPI</sequence>
<dbReference type="SMART" id="SM00859">
    <property type="entry name" value="Semialdhyde_dh"/>
    <property type="match status" value="1"/>
</dbReference>
<dbReference type="InterPro" id="IPR058924">
    <property type="entry name" value="AGPR_dimerisation_dom"/>
</dbReference>
<evidence type="ECO:0000313" key="7">
    <source>
        <dbReference type="EMBL" id="OGK40573.1"/>
    </source>
</evidence>
<dbReference type="SUPFAM" id="SSF51735">
    <property type="entry name" value="NAD(P)-binding Rossmann-fold domains"/>
    <property type="match status" value="1"/>
</dbReference>
<dbReference type="HAMAP" id="MF_02083">
    <property type="entry name" value="LysY"/>
    <property type="match status" value="1"/>
</dbReference>
<evidence type="ECO:0000259" key="6">
    <source>
        <dbReference type="SMART" id="SM00859"/>
    </source>
</evidence>
<dbReference type="Pfam" id="PF01118">
    <property type="entry name" value="Semialdhyde_dh"/>
    <property type="match status" value="1"/>
</dbReference>
<proteinExistence type="inferred from homology"/>
<dbReference type="GO" id="GO:0009085">
    <property type="term" value="P:lysine biosynthetic process"/>
    <property type="evidence" value="ECO:0007669"/>
    <property type="project" value="UniProtKB-KW"/>
</dbReference>
<evidence type="ECO:0000256" key="1">
    <source>
        <dbReference type="ARBA" id="ARBA00022490"/>
    </source>
</evidence>
<gene>
    <name evidence="7" type="ORF">A3F34_01710</name>
</gene>
<dbReference type="GO" id="GO:0070401">
    <property type="term" value="F:NADP+ binding"/>
    <property type="evidence" value="ECO:0007669"/>
    <property type="project" value="InterPro"/>
</dbReference>
<dbReference type="Proteomes" id="UP000179024">
    <property type="component" value="Unassembled WGS sequence"/>
</dbReference>
<name>A0A1F7IB39_9BACT</name>
<protein>
    <submittedName>
        <fullName evidence="7">N-acetyl-gamma-glutamyl-phosphate reductase</fullName>
    </submittedName>
</protein>
<dbReference type="Pfam" id="PF22698">
    <property type="entry name" value="Semialdhyde_dhC_1"/>
    <property type="match status" value="1"/>
</dbReference>
<keyword evidence="3" id="KW-0521">NADP</keyword>
<dbReference type="PANTHER" id="PTHR32338:SF11">
    <property type="entry name" value="[LYSW]-L-2-AMINOADIPATE_[LYSW]-L-GLUTAMATE PHOSPHATE REDUCTASE-RELATED"/>
    <property type="match status" value="1"/>
</dbReference>
<dbReference type="Gene3D" id="3.40.50.720">
    <property type="entry name" value="NAD(P)-binding Rossmann-like Domain"/>
    <property type="match status" value="1"/>
</dbReference>
<dbReference type="InterPro" id="IPR037535">
    <property type="entry name" value="LysY"/>
</dbReference>
<keyword evidence="4" id="KW-0560">Oxidoreductase</keyword>
<dbReference type="NCBIfam" id="TIGR01850">
    <property type="entry name" value="argC"/>
    <property type="match status" value="1"/>
</dbReference>
<dbReference type="InterPro" id="IPR000534">
    <property type="entry name" value="Semialdehyde_DH_NAD-bd"/>
</dbReference>
<evidence type="ECO:0000256" key="5">
    <source>
        <dbReference type="ARBA" id="ARBA00023154"/>
    </source>
</evidence>
<dbReference type="GO" id="GO:0006526">
    <property type="term" value="P:L-arginine biosynthetic process"/>
    <property type="evidence" value="ECO:0007669"/>
    <property type="project" value="InterPro"/>
</dbReference>
<feature type="domain" description="Semialdehyde dehydrogenase NAD-binding" evidence="6">
    <location>
        <begin position="3"/>
        <end position="139"/>
    </location>
</feature>
<evidence type="ECO:0000256" key="3">
    <source>
        <dbReference type="ARBA" id="ARBA00022857"/>
    </source>
</evidence>
<accession>A0A1F7IB39</accession>
<dbReference type="AlphaFoldDB" id="A0A1F7IB39"/>
<dbReference type="InterPro" id="IPR036291">
    <property type="entry name" value="NAD(P)-bd_dom_sf"/>
</dbReference>
<evidence type="ECO:0000256" key="2">
    <source>
        <dbReference type="ARBA" id="ARBA00022605"/>
    </source>
</evidence>
<dbReference type="SUPFAM" id="SSF55347">
    <property type="entry name" value="Glyceraldehyde-3-phosphate dehydrogenase-like, C-terminal domain"/>
    <property type="match status" value="1"/>
</dbReference>
<dbReference type="PANTHER" id="PTHR32338">
    <property type="entry name" value="N-ACETYL-GAMMA-GLUTAMYL-PHOSPHATE REDUCTASE, CHLOROPLASTIC-RELATED-RELATED"/>
    <property type="match status" value="1"/>
</dbReference>
<comment type="caution">
    <text evidence="7">The sequence shown here is derived from an EMBL/GenBank/DDBJ whole genome shotgun (WGS) entry which is preliminary data.</text>
</comment>
<keyword evidence="1" id="KW-0963">Cytoplasm</keyword>
<dbReference type="InterPro" id="IPR000706">
    <property type="entry name" value="AGPR_type-1"/>
</dbReference>
<dbReference type="CDD" id="cd23939">
    <property type="entry name" value="AGPR_1_C_LysY"/>
    <property type="match status" value="1"/>
</dbReference>
<dbReference type="HAMAP" id="MF_00150">
    <property type="entry name" value="ArgC_type1"/>
    <property type="match status" value="1"/>
</dbReference>
<dbReference type="GO" id="GO:0003942">
    <property type="term" value="F:N-acetyl-gamma-glutamyl-phosphate reductase activity"/>
    <property type="evidence" value="ECO:0007669"/>
    <property type="project" value="InterPro"/>
</dbReference>
<reference evidence="7 8" key="1">
    <citation type="journal article" date="2016" name="Nat. Commun.">
        <title>Thousands of microbial genomes shed light on interconnected biogeochemical processes in an aquifer system.</title>
        <authorList>
            <person name="Anantharaman K."/>
            <person name="Brown C.T."/>
            <person name="Hug L.A."/>
            <person name="Sharon I."/>
            <person name="Castelle C.J."/>
            <person name="Probst A.J."/>
            <person name="Thomas B.C."/>
            <person name="Singh A."/>
            <person name="Wilkins M.J."/>
            <person name="Karaoz U."/>
            <person name="Brodie E.L."/>
            <person name="Williams K.H."/>
            <person name="Hubbard S.S."/>
            <person name="Banfield J.F."/>
        </authorList>
    </citation>
    <scope>NUCLEOTIDE SEQUENCE [LARGE SCALE GENOMIC DNA]</scope>
</reference>
<organism evidence="7 8">
    <name type="scientific">Candidatus Roizmanbacteria bacterium RIFCSPHIGHO2_12_FULL_44_10</name>
    <dbReference type="NCBI Taxonomy" id="1802054"/>
    <lineage>
        <taxon>Bacteria</taxon>
        <taxon>Candidatus Roizmaniibacteriota</taxon>
    </lineage>
</organism>
<evidence type="ECO:0000256" key="4">
    <source>
        <dbReference type="ARBA" id="ARBA00023002"/>
    </source>
</evidence>
<dbReference type="EMBL" id="MGAE01000002">
    <property type="protein sequence ID" value="OGK40573.1"/>
    <property type="molecule type" value="Genomic_DNA"/>
</dbReference>
<dbReference type="Gene3D" id="3.30.360.10">
    <property type="entry name" value="Dihydrodipicolinate Reductase, domain 2"/>
    <property type="match status" value="1"/>
</dbReference>
<dbReference type="InterPro" id="IPR050085">
    <property type="entry name" value="AGPR"/>
</dbReference>
<keyword evidence="5" id="KW-0457">Lysine biosynthesis</keyword>
<dbReference type="GO" id="GO:0051287">
    <property type="term" value="F:NAD binding"/>
    <property type="evidence" value="ECO:0007669"/>
    <property type="project" value="InterPro"/>
</dbReference>
<evidence type="ECO:0000313" key="8">
    <source>
        <dbReference type="Proteomes" id="UP000179024"/>
    </source>
</evidence>
<keyword evidence="2" id="KW-0028">Amino-acid biosynthesis</keyword>